<protein>
    <submittedName>
        <fullName evidence="2">Uncharacterized protein</fullName>
    </submittedName>
</protein>
<evidence type="ECO:0000313" key="3">
    <source>
        <dbReference type="Proteomes" id="UP000294508"/>
    </source>
</evidence>
<keyword evidence="3" id="KW-1185">Reference proteome</keyword>
<accession>A0A4R2HZS0</accession>
<keyword evidence="1" id="KW-0732">Signal</keyword>
<dbReference type="AlphaFoldDB" id="A0A4R2HZS0"/>
<comment type="caution">
    <text evidence="2">The sequence shown here is derived from an EMBL/GenBank/DDBJ whole genome shotgun (WGS) entry which is preliminary data.</text>
</comment>
<sequence length="307" mass="32490">MAAALLLAGAIPGTANATTTQAGAISAACRMLVGSVTPGGDHTSNLLTATSPITSQPRPVRQNIYPDGKVRLSGAMATDPDIPGYDSLVSGWVVMGSTMYQSGYRVGLDGAVKPEEIGLAPVGSGWGDMTAFETVRYYPFTPNGMPGVTNQYALRADGVLFRWTMGSAAGRPIWSNKQSAPGFAAVKTMAMISQTATYDTFLATTRGGALYTIRIPRTSPMKPIVKQVRSSTWQGFESLIIEKCGVYGTLVLGIDKDTRSGYLYAVGHANGTSTVIKGLGKMPGTFSDPVYFRHVLRPNDAPMLFGE</sequence>
<name>A0A4R2HZS0_9ACTN</name>
<evidence type="ECO:0000313" key="2">
    <source>
        <dbReference type="EMBL" id="TCO35605.1"/>
    </source>
</evidence>
<evidence type="ECO:0000256" key="1">
    <source>
        <dbReference type="SAM" id="SignalP"/>
    </source>
</evidence>
<dbReference type="RefSeq" id="WP_242001507.1">
    <property type="nucleotide sequence ID" value="NZ_SLWN01000001.1"/>
</dbReference>
<organism evidence="2 3">
    <name type="scientific">Kribbella steppae</name>
    <dbReference type="NCBI Taxonomy" id="2512223"/>
    <lineage>
        <taxon>Bacteria</taxon>
        <taxon>Bacillati</taxon>
        <taxon>Actinomycetota</taxon>
        <taxon>Actinomycetes</taxon>
        <taxon>Propionibacteriales</taxon>
        <taxon>Kribbellaceae</taxon>
        <taxon>Kribbella</taxon>
    </lineage>
</organism>
<reference evidence="2 3" key="1">
    <citation type="journal article" date="2015" name="Stand. Genomic Sci.">
        <title>Genomic Encyclopedia of Bacterial and Archaeal Type Strains, Phase III: the genomes of soil and plant-associated and newly described type strains.</title>
        <authorList>
            <person name="Whitman W.B."/>
            <person name="Woyke T."/>
            <person name="Klenk H.P."/>
            <person name="Zhou Y."/>
            <person name="Lilburn T.G."/>
            <person name="Beck B.J."/>
            <person name="De Vos P."/>
            <person name="Vandamme P."/>
            <person name="Eisen J.A."/>
            <person name="Garrity G."/>
            <person name="Hugenholtz P."/>
            <person name="Kyrpides N.C."/>
        </authorList>
    </citation>
    <scope>NUCLEOTIDE SEQUENCE [LARGE SCALE GENOMIC DNA]</scope>
    <source>
        <strain evidence="2 3">VKM Ac-2572</strain>
    </source>
</reference>
<feature type="chain" id="PRO_5020487930" evidence="1">
    <location>
        <begin position="18"/>
        <end position="307"/>
    </location>
</feature>
<dbReference type="Proteomes" id="UP000294508">
    <property type="component" value="Unassembled WGS sequence"/>
</dbReference>
<dbReference type="EMBL" id="SLWN01000001">
    <property type="protein sequence ID" value="TCO35605.1"/>
    <property type="molecule type" value="Genomic_DNA"/>
</dbReference>
<feature type="signal peptide" evidence="1">
    <location>
        <begin position="1"/>
        <end position="17"/>
    </location>
</feature>
<proteinExistence type="predicted"/>
<gene>
    <name evidence="2" type="ORF">EV652_101489</name>
</gene>